<dbReference type="GO" id="GO:0000127">
    <property type="term" value="C:transcription factor TFIIIC complex"/>
    <property type="evidence" value="ECO:0007669"/>
    <property type="project" value="InterPro"/>
</dbReference>
<evidence type="ECO:0000256" key="6">
    <source>
        <dbReference type="SAM" id="MobiDB-lite"/>
    </source>
</evidence>
<feature type="domain" description="Transcription factor tau subunit sfc3/Tfc3 C-terminal" evidence="8">
    <location>
        <begin position="1230"/>
        <end position="1436"/>
    </location>
</feature>
<feature type="compositionally biased region" description="Polar residues" evidence="6">
    <location>
        <begin position="1670"/>
        <end position="1683"/>
    </location>
</feature>
<reference evidence="15" key="2">
    <citation type="journal article" date="2023" name="Plants (Basel)">
        <title>Annotation of the Turnera subulata (Passifloraceae) Draft Genome Reveals the S-Locus Evolved after the Divergence of Turneroideae from Passifloroideae in a Stepwise Manner.</title>
        <authorList>
            <person name="Henning P.M."/>
            <person name="Roalson E.H."/>
            <person name="Mir W."/>
            <person name="McCubbin A.G."/>
            <person name="Shore J.S."/>
        </authorList>
    </citation>
    <scope>NUCLEOTIDE SEQUENCE</scope>
    <source>
        <strain evidence="15">F60SS</strain>
    </source>
</reference>
<feature type="domain" description="DUF7645" evidence="12">
    <location>
        <begin position="901"/>
        <end position="961"/>
    </location>
</feature>
<evidence type="ECO:0000256" key="3">
    <source>
        <dbReference type="ARBA" id="ARBA00023125"/>
    </source>
</evidence>
<dbReference type="Pfam" id="PF20222">
    <property type="entry name" value="DUF6581"/>
    <property type="match status" value="1"/>
</dbReference>
<dbReference type="PANTHER" id="PTHR15180:SF1">
    <property type="entry name" value="GENERAL TRANSCRIPTION FACTOR 3C POLYPEPTIDE 1"/>
    <property type="match status" value="1"/>
</dbReference>
<dbReference type="OrthoDB" id="68020at2759"/>
<feature type="compositionally biased region" description="Polar residues" evidence="6">
    <location>
        <begin position="509"/>
        <end position="529"/>
    </location>
</feature>
<evidence type="ECO:0000259" key="13">
    <source>
        <dbReference type="Pfam" id="PF24657"/>
    </source>
</evidence>
<dbReference type="Pfam" id="PF24538">
    <property type="entry name" value="DUF7599"/>
    <property type="match status" value="1"/>
</dbReference>
<dbReference type="InterPro" id="IPR056020">
    <property type="entry name" value="DUF7599"/>
</dbReference>
<dbReference type="InterPro" id="IPR035625">
    <property type="entry name" value="Tfc3-like_eWH"/>
</dbReference>
<organism evidence="15 16">
    <name type="scientific">Turnera subulata</name>
    <dbReference type="NCBI Taxonomy" id="218843"/>
    <lineage>
        <taxon>Eukaryota</taxon>
        <taxon>Viridiplantae</taxon>
        <taxon>Streptophyta</taxon>
        <taxon>Embryophyta</taxon>
        <taxon>Tracheophyta</taxon>
        <taxon>Spermatophyta</taxon>
        <taxon>Magnoliopsida</taxon>
        <taxon>eudicotyledons</taxon>
        <taxon>Gunneridae</taxon>
        <taxon>Pentapetalae</taxon>
        <taxon>rosids</taxon>
        <taxon>fabids</taxon>
        <taxon>Malpighiales</taxon>
        <taxon>Passifloraceae</taxon>
        <taxon>Turnera</taxon>
    </lineage>
</organism>
<dbReference type="InterPro" id="IPR036388">
    <property type="entry name" value="WH-like_DNA-bd_sf"/>
</dbReference>
<feature type="domain" description="B-block binding subunit of TFIIIC" evidence="7">
    <location>
        <begin position="108"/>
        <end position="179"/>
    </location>
</feature>
<dbReference type="Gene3D" id="1.10.10.10">
    <property type="entry name" value="Winged helix-like DNA-binding domain superfamily/Winged helix DNA-binding domain"/>
    <property type="match status" value="1"/>
</dbReference>
<proteinExistence type="predicted"/>
<dbReference type="Pfam" id="PF24655">
    <property type="entry name" value="DUF7645"/>
    <property type="match status" value="1"/>
</dbReference>
<feature type="domain" description="DUF7646" evidence="13">
    <location>
        <begin position="317"/>
        <end position="400"/>
    </location>
</feature>
<dbReference type="Pfam" id="PF04182">
    <property type="entry name" value="B-block_TFIIIC"/>
    <property type="match status" value="1"/>
</dbReference>
<dbReference type="InterPro" id="IPR056467">
    <property type="entry name" value="eWH_GTF3C1"/>
</dbReference>
<feature type="region of interest" description="Disordered" evidence="6">
    <location>
        <begin position="508"/>
        <end position="539"/>
    </location>
</feature>
<dbReference type="GO" id="GO:0042791">
    <property type="term" value="P:5S class rRNA transcription by RNA polymerase III"/>
    <property type="evidence" value="ECO:0007669"/>
    <property type="project" value="TreeGrafter"/>
</dbReference>
<dbReference type="Proteomes" id="UP001141552">
    <property type="component" value="Unassembled WGS sequence"/>
</dbReference>
<dbReference type="Pfam" id="PF24657">
    <property type="entry name" value="DUF7646"/>
    <property type="match status" value="1"/>
</dbReference>
<comment type="caution">
    <text evidence="15">The sequence shown here is derived from an EMBL/GenBank/DDBJ whole genome shotgun (WGS) entry which is preliminary data.</text>
</comment>
<feature type="compositionally biased region" description="Basic and acidic residues" evidence="6">
    <location>
        <begin position="986"/>
        <end position="1000"/>
    </location>
</feature>
<evidence type="ECO:0000256" key="2">
    <source>
        <dbReference type="ARBA" id="ARBA00022553"/>
    </source>
</evidence>
<dbReference type="GO" id="GO:0003677">
    <property type="term" value="F:DNA binding"/>
    <property type="evidence" value="ECO:0007669"/>
    <property type="project" value="UniProtKB-KW"/>
</dbReference>
<dbReference type="InterPro" id="IPR044210">
    <property type="entry name" value="Tfc3-like"/>
</dbReference>
<dbReference type="EMBL" id="JAKUCV010007040">
    <property type="protein sequence ID" value="KAJ4824978.1"/>
    <property type="molecule type" value="Genomic_DNA"/>
</dbReference>
<evidence type="ECO:0000256" key="4">
    <source>
        <dbReference type="ARBA" id="ARBA00023163"/>
    </source>
</evidence>
<feature type="compositionally biased region" description="Basic and acidic residues" evidence="6">
    <location>
        <begin position="1651"/>
        <end position="1669"/>
    </location>
</feature>
<dbReference type="Pfam" id="PF24658">
    <property type="entry name" value="DUF7647"/>
    <property type="match status" value="1"/>
</dbReference>
<evidence type="ECO:0000313" key="15">
    <source>
        <dbReference type="EMBL" id="KAJ4824978.1"/>
    </source>
</evidence>
<dbReference type="InterPro" id="IPR007309">
    <property type="entry name" value="TFIIIC_Bblock-bd"/>
</dbReference>
<feature type="domain" description="General transcription factor 3C polypeptide 1 winged-helix" evidence="9">
    <location>
        <begin position="1"/>
        <end position="97"/>
    </location>
</feature>
<evidence type="ECO:0000259" key="7">
    <source>
        <dbReference type="Pfam" id="PF04182"/>
    </source>
</evidence>
<feature type="region of interest" description="Disordered" evidence="6">
    <location>
        <begin position="1709"/>
        <end position="1730"/>
    </location>
</feature>
<dbReference type="InterPro" id="IPR056064">
    <property type="entry name" value="DUF7647"/>
</dbReference>
<keyword evidence="5" id="KW-0539">Nucleus</keyword>
<dbReference type="InterPro" id="IPR046488">
    <property type="entry name" value="Sfc3/Tfc3_C"/>
</dbReference>
<feature type="region of interest" description="Disordered" evidence="6">
    <location>
        <begin position="1651"/>
        <end position="1685"/>
    </location>
</feature>
<protein>
    <recommendedName>
        <fullName evidence="17">B-block binding subunit of TFIIIC domain-containing protein</fullName>
    </recommendedName>
</protein>
<dbReference type="InterPro" id="IPR036390">
    <property type="entry name" value="WH_DNA-bd_sf"/>
</dbReference>
<feature type="domain" description="GTF3C1 extended winged-helix" evidence="10">
    <location>
        <begin position="539"/>
        <end position="646"/>
    </location>
</feature>
<dbReference type="InterPro" id="IPR056063">
    <property type="entry name" value="DUF7646"/>
</dbReference>
<evidence type="ECO:0000259" key="14">
    <source>
        <dbReference type="Pfam" id="PF24658"/>
    </source>
</evidence>
<evidence type="ECO:0000313" key="16">
    <source>
        <dbReference type="Proteomes" id="UP001141552"/>
    </source>
</evidence>
<evidence type="ECO:0000256" key="1">
    <source>
        <dbReference type="ARBA" id="ARBA00004123"/>
    </source>
</evidence>
<dbReference type="SUPFAM" id="SSF46785">
    <property type="entry name" value="Winged helix' DNA-binding domain"/>
    <property type="match status" value="1"/>
</dbReference>
<evidence type="ECO:0000259" key="10">
    <source>
        <dbReference type="Pfam" id="PF24101"/>
    </source>
</evidence>
<dbReference type="GO" id="GO:0005634">
    <property type="term" value="C:nucleus"/>
    <property type="evidence" value="ECO:0007669"/>
    <property type="project" value="UniProtKB-SubCell"/>
</dbReference>
<dbReference type="InterPro" id="IPR056062">
    <property type="entry name" value="DUF7645"/>
</dbReference>
<keyword evidence="2" id="KW-0597">Phosphoprotein</keyword>
<evidence type="ECO:0008006" key="17">
    <source>
        <dbReference type="Google" id="ProtNLM"/>
    </source>
</evidence>
<feature type="region of interest" description="Disordered" evidence="6">
    <location>
        <begin position="960"/>
        <end position="1018"/>
    </location>
</feature>
<keyword evidence="16" id="KW-1185">Reference proteome</keyword>
<gene>
    <name evidence="15" type="ORF">Tsubulata_014352</name>
</gene>
<keyword evidence="3" id="KW-0238">DNA-binding</keyword>
<accession>A0A9Q0F4S8</accession>
<name>A0A9Q0F4S8_9ROSI</name>
<dbReference type="GO" id="GO:0006384">
    <property type="term" value="P:transcription initiation at RNA polymerase III promoter"/>
    <property type="evidence" value="ECO:0007669"/>
    <property type="project" value="InterPro"/>
</dbReference>
<evidence type="ECO:0000259" key="9">
    <source>
        <dbReference type="Pfam" id="PF23704"/>
    </source>
</evidence>
<evidence type="ECO:0000259" key="12">
    <source>
        <dbReference type="Pfam" id="PF24655"/>
    </source>
</evidence>
<dbReference type="InterPro" id="IPR056428">
    <property type="entry name" value="WH_GTF3C1"/>
</dbReference>
<evidence type="ECO:0000256" key="5">
    <source>
        <dbReference type="ARBA" id="ARBA00023242"/>
    </source>
</evidence>
<evidence type="ECO:0000259" key="8">
    <source>
        <dbReference type="Pfam" id="PF20222"/>
    </source>
</evidence>
<feature type="compositionally biased region" description="Basic residues" evidence="6">
    <location>
        <begin position="973"/>
        <end position="985"/>
    </location>
</feature>
<feature type="domain" description="DUF7599" evidence="11">
    <location>
        <begin position="217"/>
        <end position="298"/>
    </location>
</feature>
<sequence>MDALISSALEEICYRGPTGITLSSLWPTLTPPSPSPPAKSSLWSQLLQIPTLQFSLPNEDTPLSPADARIQLYEDAERIGLKIVAKEQLIDSFAGLYDIPNHGLSANQLRALRRLAVARGDGMTQNQLAKELGIENNNFFYVVKNLECLGLISKQPAVVKTKDNASVTTNLLYLHRFAKHLGVQQRLEIKKDEMEGTDAVGEASSGRKSSKDNVLVKDFLPAMKAICDQLEVAKDKVLVVSDIKQNLGYSGTKGHRAWRYICHRLKDAGLVEEFEAVVEEKVQRCLRLLKKFSPLTLDSRTRANADGCDEKEVMKFGRRIQGSEQLVELSLDQQIYDIIDAEGTQGTTYMEVVKRLGIDQKRSYSRIDNMVSRFGMHKQAENHLKTQAYRVWTSGNSNSSTPNAFLCNSKISQGENKISALNVGQNNFSDRSNEPLLLDYDRSQSRTNFAASRKSSDCDINKEISLVSCEDGKTNSKDLCTTNIPEFLDGPRGSASDVELEMVNEEMETNNSPLETGMSTWMTTPTSRSSKMRHNPLTTVESSLREQRILERLQEEKFILRAELHRWLMTLENKISMMDRKTVDRILNKLQQLGHCRCVHINVPVVTNCGRSRTTMVVLHPSIQNFPPELLGEIHDKLRSFEKQVRNHGSLKWKINESVPILNDVTRTQSRVISDEKAAKAEAMRTNGFVMAKMGRARLLHKFLWGHLSSSAACDATSSSGADSCTYKMFSMEVALKAIPVELFLQVAGSTQKYDDMIEKCKRGLCLADLPVEEFKSLMDTLATGRLSLVIDILRRLKLIRLIRDGNSEDGMKVPHATFTDAVELKPYIEEPVSIFAVSNVISLDLRPRIRHDFILSNKEAVDEYWKTLEYCFAAAHPRAAKHAFPGSAVPEVFHHRSWTSVRVMSADQRAELLKRVVKDDASKTLSYKDCDKIAKDLNLTLQQVLRVFYDKHHQRLKRFQGVDANKEEHQPPKKRRASTSKKREKSLEESSEKHARVEGVDQLGEEGISKPPDTIDPLELASNLASLGEPDDHFLEHQEDDEIETAQDPGQVGEECFSFVSQYAVSKMKPTRLSRFSWTDEADRQLVIQYVRHRAVLGPKVHRLDWSTIPDLPAAPRVCARRMASLNRKKSFRKALMKLCTMLSDRYAKHLVETQNVYSIDSDCIALVRCPESKGLGSKLSGDTEGFQEAVCEEDRWDDFSDKGISKAFEYVIYCKEMSKSKISKRVGSDREVWSTLDTNAEQYKYVEPELGSSEHMQDAGFGTRKDSARRSRHYQLHQKFIKVMNEGSGASRKVHKLLAVSNAVELLKLVFLSTSTAPELQNPLAHTLRRYSEYDLFAAFSYLRERKVMIGGSGDQPFVLSQQFLHSVSKSSFPANTGKRAVKFSNWLHEREKDLVEGRIDLSADLQCGDIFQLFALVSSGELSISPVMPDKGVGEAEDFRSMKRKAEDDDFGDDDKAKKLKSLADSELVSRREKGFPGIIVSVHRSTISAVDAVEMLKKGDIFGGGLDWNEQFNSHSDREVSCSTSDAKSPDFDGIVPAAVLSTKSPWEAMADYSERLLLKPSDPVEASLINPEMFRAVYTSIQKAGDQGLSIEEVSQCVGNNMHRHVVDVLQAFGRVMEVNAYESARVVDSLYRSKYFLSSLASFHQDPKEHPVSDRSADGHKIPQSENCGEASTSSQREVIKRDHDDVHRVTILNLPEEFVPLNEAQTSKEHESQEKSTDSEYVDKGETLKSSCEICMPILPWINGDGTINRPVYNGLVRRVLGTVMQNPGILEEEIIHRIDVLNPQSCRSLLELMILDKHLIVRKMCQSTSGVPPALLRTLLGSNFKEPKFEYREHFFANPMNASSL</sequence>
<dbReference type="PANTHER" id="PTHR15180">
    <property type="entry name" value="GENERAL TRANSCRIPTION FACTOR 3C POLYPEPTIDE 1"/>
    <property type="match status" value="1"/>
</dbReference>
<comment type="subcellular location">
    <subcellularLocation>
        <location evidence="1">Nucleus</location>
    </subcellularLocation>
</comment>
<keyword evidence="4" id="KW-0804">Transcription</keyword>
<dbReference type="Pfam" id="PF23704">
    <property type="entry name" value="WHD_GTF3C1_N"/>
    <property type="match status" value="1"/>
</dbReference>
<dbReference type="CDD" id="cd16169">
    <property type="entry name" value="Tau138_eWH"/>
    <property type="match status" value="1"/>
</dbReference>
<dbReference type="Pfam" id="PF24101">
    <property type="entry name" value="WHD_GTF3C1"/>
    <property type="match status" value="1"/>
</dbReference>
<feature type="compositionally biased region" description="Basic and acidic residues" evidence="6">
    <location>
        <begin position="1713"/>
        <end position="1730"/>
    </location>
</feature>
<evidence type="ECO:0000259" key="11">
    <source>
        <dbReference type="Pfam" id="PF24538"/>
    </source>
</evidence>
<feature type="domain" description="DUF7647" evidence="14">
    <location>
        <begin position="725"/>
        <end position="900"/>
    </location>
</feature>
<reference evidence="15" key="1">
    <citation type="submission" date="2022-02" db="EMBL/GenBank/DDBJ databases">
        <authorList>
            <person name="Henning P.M."/>
            <person name="McCubbin A.G."/>
            <person name="Shore J.S."/>
        </authorList>
    </citation>
    <scope>NUCLEOTIDE SEQUENCE</scope>
    <source>
        <strain evidence="15">F60SS</strain>
        <tissue evidence="15">Leaves</tissue>
    </source>
</reference>